<evidence type="ECO:0000256" key="1">
    <source>
        <dbReference type="SAM" id="Phobius"/>
    </source>
</evidence>
<dbReference type="EMBL" id="CZQD01000034">
    <property type="protein sequence ID" value="CUS56907.1"/>
    <property type="molecule type" value="Genomic_DNA"/>
</dbReference>
<keyword evidence="1" id="KW-0472">Membrane</keyword>
<reference evidence="2" key="1">
    <citation type="submission" date="2015-10" db="EMBL/GenBank/DDBJ databases">
        <authorList>
            <person name="Gilbert D.G."/>
        </authorList>
    </citation>
    <scope>NUCLEOTIDE SEQUENCE</scope>
</reference>
<protein>
    <submittedName>
        <fullName evidence="2">Uncharacterized protein</fullName>
    </submittedName>
</protein>
<proteinExistence type="predicted"/>
<gene>
    <name evidence="2" type="ORF">MGWOODY_Hyp1369</name>
</gene>
<organism evidence="2">
    <name type="scientific">hydrothermal vent metagenome</name>
    <dbReference type="NCBI Taxonomy" id="652676"/>
    <lineage>
        <taxon>unclassified sequences</taxon>
        <taxon>metagenomes</taxon>
        <taxon>ecological metagenomes</taxon>
    </lineage>
</organism>
<keyword evidence="1" id="KW-0812">Transmembrane</keyword>
<keyword evidence="1" id="KW-1133">Transmembrane helix</keyword>
<sequence>MTADKEWMRSRTTPTTRLVIVALAALMFLCLPAFLAMAGA</sequence>
<evidence type="ECO:0000313" key="2">
    <source>
        <dbReference type="EMBL" id="CUS56907.1"/>
    </source>
</evidence>
<feature type="transmembrane region" description="Helical" evidence="1">
    <location>
        <begin position="18"/>
        <end position="38"/>
    </location>
</feature>
<dbReference type="AlphaFoldDB" id="A0A160U198"/>
<name>A0A160U198_9ZZZZ</name>
<accession>A0A160U198</accession>